<protein>
    <submittedName>
        <fullName evidence="1">Uncharacterized protein</fullName>
    </submittedName>
</protein>
<gene>
    <name evidence="1" type="ORF">CAPSK01_002240</name>
</gene>
<sequence length="170" mass="19225">MYIVDDPTLALITRFVGDSPNQECSDAEFFRQQLSAIEAHVERFPAAEREMRALAWIEANARQYRQQWQKQAAISSLASTRCPDCPIAGGDRHMPCAIHTRWLALLRRYAAGELSSNAYVEQSLALLATHKDRLKVGHLRASPRHVDAHQDLFMIPAGAPRGPERERLHD</sequence>
<organism evidence="1 2">
    <name type="scientific">Candidatus Accumulibacter vicinus</name>
    <dbReference type="NCBI Taxonomy" id="2954382"/>
    <lineage>
        <taxon>Bacteria</taxon>
        <taxon>Pseudomonadati</taxon>
        <taxon>Pseudomonadota</taxon>
        <taxon>Betaproteobacteria</taxon>
        <taxon>Candidatus Accumulibacter</taxon>
    </lineage>
</organism>
<proteinExistence type="predicted"/>
<dbReference type="EMBL" id="JDSS02000021">
    <property type="protein sequence ID" value="KFB68386.1"/>
    <property type="molecule type" value="Genomic_DNA"/>
</dbReference>
<dbReference type="STRING" id="1457154.CAPSK01_002240"/>
<dbReference type="Proteomes" id="UP000019812">
    <property type="component" value="Unassembled WGS sequence"/>
</dbReference>
<accession>A0A084Y0Z2</accession>
<dbReference type="AlphaFoldDB" id="A0A084Y0Z2"/>
<name>A0A084Y0Z2_9PROT</name>
<evidence type="ECO:0000313" key="1">
    <source>
        <dbReference type="EMBL" id="KFB68386.1"/>
    </source>
</evidence>
<reference evidence="1 2" key="1">
    <citation type="submission" date="2014-07" db="EMBL/GenBank/DDBJ databases">
        <title>Expanding our view of genomic diversity in Candidatus Accumulibacter clades.</title>
        <authorList>
            <person name="Skennerton C.T."/>
            <person name="Barr J.J."/>
            <person name="Slater F.R."/>
            <person name="Bond P.L."/>
            <person name="Tyson G.W."/>
        </authorList>
    </citation>
    <scope>NUCLEOTIDE SEQUENCE [LARGE SCALE GENOMIC DNA]</scope>
    <source>
        <strain evidence="2">SK-01</strain>
    </source>
</reference>
<dbReference type="RefSeq" id="WP_034925887.1">
    <property type="nucleotide sequence ID" value="NZ_JDSS02000021.1"/>
</dbReference>
<evidence type="ECO:0000313" key="2">
    <source>
        <dbReference type="Proteomes" id="UP000019812"/>
    </source>
</evidence>
<comment type="caution">
    <text evidence="1">The sequence shown here is derived from an EMBL/GenBank/DDBJ whole genome shotgun (WGS) entry which is preliminary data.</text>
</comment>